<dbReference type="Gene3D" id="1.10.1740.10">
    <property type="match status" value="1"/>
</dbReference>
<proteinExistence type="inferred from homology"/>
<dbReference type="InterPro" id="IPR039425">
    <property type="entry name" value="RNA_pol_sigma-70-like"/>
</dbReference>
<evidence type="ECO:0000256" key="3">
    <source>
        <dbReference type="ARBA" id="ARBA00023082"/>
    </source>
</evidence>
<dbReference type="Gene3D" id="1.10.10.10">
    <property type="entry name" value="Winged helix-like DNA-binding domain superfamily/Winged helix DNA-binding domain"/>
    <property type="match status" value="1"/>
</dbReference>
<dbReference type="InterPro" id="IPR014284">
    <property type="entry name" value="RNA_pol_sigma-70_dom"/>
</dbReference>
<sequence>MTATVTAPPAPSAVRHTPRPAAVGDPGGVPAPARRQPEDARLAAAFTAGDERALATLYERWGGLVLGLATRTLGDSREAEDVTQQVFLAAWRGRAGYRPERGALGGWLVGIARRKIVDALSARTRRSDLVATLGARAPRLDTPSPADVVIDRVLVAEELARLPEAQRRVLHLAFYEDLTHSQIAERTGLPLGTIKS</sequence>
<evidence type="ECO:0000313" key="10">
    <source>
        <dbReference type="Proteomes" id="UP000766698"/>
    </source>
</evidence>
<dbReference type="NCBIfam" id="TIGR02937">
    <property type="entry name" value="sigma70-ECF"/>
    <property type="match status" value="1"/>
</dbReference>
<evidence type="ECO:0000313" key="9">
    <source>
        <dbReference type="EMBL" id="MBB1247181.1"/>
    </source>
</evidence>
<comment type="caution">
    <text evidence="9">The sequence shown here is derived from an EMBL/GenBank/DDBJ whole genome shotgun (WGS) entry which is preliminary data.</text>
</comment>
<dbReference type="Pfam" id="PF04545">
    <property type="entry name" value="Sigma70_r4"/>
    <property type="match status" value="1"/>
</dbReference>
<dbReference type="Proteomes" id="UP000766698">
    <property type="component" value="Unassembled WGS sequence"/>
</dbReference>
<evidence type="ECO:0000259" key="7">
    <source>
        <dbReference type="Pfam" id="PF04542"/>
    </source>
</evidence>
<protein>
    <submittedName>
        <fullName evidence="9">Sigma-70 family RNA polymerase sigma factor</fullName>
    </submittedName>
</protein>
<evidence type="ECO:0000259" key="8">
    <source>
        <dbReference type="Pfam" id="PF04545"/>
    </source>
</evidence>
<dbReference type="RefSeq" id="WP_182858365.1">
    <property type="nucleotide sequence ID" value="NZ_WMLF01000822.1"/>
</dbReference>
<keyword evidence="3" id="KW-0731">Sigma factor</keyword>
<dbReference type="Pfam" id="PF04542">
    <property type="entry name" value="Sigma70_r2"/>
    <property type="match status" value="1"/>
</dbReference>
<dbReference type="PANTHER" id="PTHR43133:SF62">
    <property type="entry name" value="RNA POLYMERASE SIGMA FACTOR SIGZ"/>
    <property type="match status" value="1"/>
</dbReference>
<dbReference type="PANTHER" id="PTHR43133">
    <property type="entry name" value="RNA POLYMERASE ECF-TYPE SIGMA FACTO"/>
    <property type="match status" value="1"/>
</dbReference>
<dbReference type="InterPro" id="IPR007630">
    <property type="entry name" value="RNA_pol_sigma70_r4"/>
</dbReference>
<evidence type="ECO:0000256" key="1">
    <source>
        <dbReference type="ARBA" id="ARBA00010641"/>
    </source>
</evidence>
<keyword evidence="5" id="KW-0804">Transcription</keyword>
<evidence type="ECO:0000256" key="4">
    <source>
        <dbReference type="ARBA" id="ARBA00023125"/>
    </source>
</evidence>
<comment type="similarity">
    <text evidence="1">Belongs to the sigma-70 factor family. ECF subfamily.</text>
</comment>
<dbReference type="InterPro" id="IPR007627">
    <property type="entry name" value="RNA_pol_sigma70_r2"/>
</dbReference>
<feature type="domain" description="RNA polymerase sigma-70 region 2" evidence="7">
    <location>
        <begin position="57"/>
        <end position="125"/>
    </location>
</feature>
<dbReference type="InterPro" id="IPR013324">
    <property type="entry name" value="RNA_pol_sigma_r3/r4-like"/>
</dbReference>
<dbReference type="SUPFAM" id="SSF88946">
    <property type="entry name" value="Sigma2 domain of RNA polymerase sigma factors"/>
    <property type="match status" value="1"/>
</dbReference>
<dbReference type="InterPro" id="IPR013325">
    <property type="entry name" value="RNA_pol_sigma_r2"/>
</dbReference>
<evidence type="ECO:0000256" key="6">
    <source>
        <dbReference type="SAM" id="MobiDB-lite"/>
    </source>
</evidence>
<dbReference type="SUPFAM" id="SSF88659">
    <property type="entry name" value="Sigma3 and sigma4 domains of RNA polymerase sigma factors"/>
    <property type="match status" value="1"/>
</dbReference>
<accession>A0ABR6EPC2</accession>
<keyword evidence="4" id="KW-0238">DNA-binding</keyword>
<feature type="domain" description="RNA polymerase sigma-70 region 4" evidence="8">
    <location>
        <begin position="159"/>
        <end position="196"/>
    </location>
</feature>
<evidence type="ECO:0000256" key="2">
    <source>
        <dbReference type="ARBA" id="ARBA00023015"/>
    </source>
</evidence>
<dbReference type="CDD" id="cd06171">
    <property type="entry name" value="Sigma70_r4"/>
    <property type="match status" value="1"/>
</dbReference>
<evidence type="ECO:0000256" key="5">
    <source>
        <dbReference type="ARBA" id="ARBA00023163"/>
    </source>
</evidence>
<keyword evidence="2" id="KW-0805">Transcription regulation</keyword>
<keyword evidence="10" id="KW-1185">Reference proteome</keyword>
<organism evidence="9 10">
    <name type="scientific">Streptomyces durbertensis</name>
    <dbReference type="NCBI Taxonomy" id="2448886"/>
    <lineage>
        <taxon>Bacteria</taxon>
        <taxon>Bacillati</taxon>
        <taxon>Actinomycetota</taxon>
        <taxon>Actinomycetes</taxon>
        <taxon>Kitasatosporales</taxon>
        <taxon>Streptomycetaceae</taxon>
        <taxon>Streptomyces</taxon>
    </lineage>
</organism>
<name>A0ABR6EPC2_9ACTN</name>
<gene>
    <name evidence="9" type="ORF">GL263_27075</name>
</gene>
<feature type="region of interest" description="Disordered" evidence="6">
    <location>
        <begin position="1"/>
        <end position="35"/>
    </location>
</feature>
<feature type="non-terminal residue" evidence="9">
    <location>
        <position position="196"/>
    </location>
</feature>
<dbReference type="EMBL" id="WMLF01000822">
    <property type="protein sequence ID" value="MBB1247181.1"/>
    <property type="molecule type" value="Genomic_DNA"/>
</dbReference>
<dbReference type="InterPro" id="IPR036388">
    <property type="entry name" value="WH-like_DNA-bd_sf"/>
</dbReference>
<reference evidence="10" key="1">
    <citation type="journal article" date="2020" name="Syst. Appl. Microbiol.">
        <title>Streptomyces alkaliterrae sp. nov., isolated from an alkaline soil, and emended descriptions of Streptomyces alkaliphilus, Streptomyces calidiresistens and Streptomyces durbertensis.</title>
        <authorList>
            <person name="Swiecimska M."/>
            <person name="Golinska P."/>
            <person name="Nouioui I."/>
            <person name="Wypij M."/>
            <person name="Rai M."/>
            <person name="Sangal V."/>
            <person name="Goodfellow M."/>
        </authorList>
    </citation>
    <scope>NUCLEOTIDE SEQUENCE [LARGE SCALE GENOMIC DNA]</scope>
    <source>
        <strain evidence="10">DSM 104538</strain>
    </source>
</reference>